<accession>A0A7J5XMV5</accession>
<comment type="caution">
    <text evidence="1">The sequence shown here is derived from an EMBL/GenBank/DDBJ whole genome shotgun (WGS) entry which is preliminary data.</text>
</comment>
<gene>
    <name evidence="1" type="ORF">F7725_009657</name>
</gene>
<reference evidence="1 2" key="1">
    <citation type="submission" date="2020-03" db="EMBL/GenBank/DDBJ databases">
        <title>Dissostichus mawsoni Genome sequencing and assembly.</title>
        <authorList>
            <person name="Park H."/>
        </authorList>
    </citation>
    <scope>NUCLEOTIDE SEQUENCE [LARGE SCALE GENOMIC DNA]</scope>
    <source>
        <strain evidence="1">DM0001</strain>
        <tissue evidence="1">Muscle</tissue>
    </source>
</reference>
<protein>
    <submittedName>
        <fullName evidence="1">Uncharacterized protein</fullName>
    </submittedName>
</protein>
<proteinExistence type="predicted"/>
<organism evidence="1 2">
    <name type="scientific">Dissostichus mawsoni</name>
    <name type="common">Antarctic cod</name>
    <dbReference type="NCBI Taxonomy" id="36200"/>
    <lineage>
        <taxon>Eukaryota</taxon>
        <taxon>Metazoa</taxon>
        <taxon>Chordata</taxon>
        <taxon>Craniata</taxon>
        <taxon>Vertebrata</taxon>
        <taxon>Euteleostomi</taxon>
        <taxon>Actinopterygii</taxon>
        <taxon>Neopterygii</taxon>
        <taxon>Teleostei</taxon>
        <taxon>Neoteleostei</taxon>
        <taxon>Acanthomorphata</taxon>
        <taxon>Eupercaria</taxon>
        <taxon>Perciformes</taxon>
        <taxon>Notothenioidei</taxon>
        <taxon>Nototheniidae</taxon>
        <taxon>Dissostichus</taxon>
    </lineage>
</organism>
<evidence type="ECO:0000313" key="2">
    <source>
        <dbReference type="Proteomes" id="UP000518266"/>
    </source>
</evidence>
<sequence>MQMEGNLMHSFTETWETEHKFVINGDKPKPLTVNKSWTVERDDWFGNRVCPLHHTRCTL</sequence>
<dbReference type="EMBL" id="JAAKFY010000022">
    <property type="protein sequence ID" value="KAF3837889.1"/>
    <property type="molecule type" value="Genomic_DNA"/>
</dbReference>
<evidence type="ECO:0000313" key="1">
    <source>
        <dbReference type="EMBL" id="KAF3837889.1"/>
    </source>
</evidence>
<name>A0A7J5XMV5_DISMA</name>
<dbReference type="Proteomes" id="UP000518266">
    <property type="component" value="Unassembled WGS sequence"/>
</dbReference>
<dbReference type="AlphaFoldDB" id="A0A7J5XMV5"/>
<keyword evidence="2" id="KW-1185">Reference proteome</keyword>